<name>A0A1E7EIH3_9STRA</name>
<organism evidence="2 3">
    <name type="scientific">Fragilariopsis cylindrus CCMP1102</name>
    <dbReference type="NCBI Taxonomy" id="635003"/>
    <lineage>
        <taxon>Eukaryota</taxon>
        <taxon>Sar</taxon>
        <taxon>Stramenopiles</taxon>
        <taxon>Ochrophyta</taxon>
        <taxon>Bacillariophyta</taxon>
        <taxon>Bacillariophyceae</taxon>
        <taxon>Bacillariophycidae</taxon>
        <taxon>Bacillariales</taxon>
        <taxon>Bacillariaceae</taxon>
        <taxon>Fragilariopsis</taxon>
    </lineage>
</organism>
<dbReference type="Pfam" id="PF03457">
    <property type="entry name" value="HA"/>
    <property type="match status" value="3"/>
</dbReference>
<dbReference type="Proteomes" id="UP000095751">
    <property type="component" value="Unassembled WGS sequence"/>
</dbReference>
<dbReference type="Gene3D" id="6.10.140.530">
    <property type="match status" value="3"/>
</dbReference>
<dbReference type="OrthoDB" id="70932at2759"/>
<dbReference type="KEGG" id="fcy:FRACYDRAFT_204728"/>
<accession>A0A1E7EIH3</accession>
<dbReference type="InParanoid" id="A0A1E7EIH3"/>
<reference evidence="2 3" key="1">
    <citation type="submission" date="2016-09" db="EMBL/GenBank/DDBJ databases">
        <title>Extensive genetic diversity and differential bi-allelic expression allows diatom success in the polar Southern Ocean.</title>
        <authorList>
            <consortium name="DOE Joint Genome Institute"/>
            <person name="Mock T."/>
            <person name="Otillar R.P."/>
            <person name="Strauss J."/>
            <person name="Dupont C."/>
            <person name="Frickenhaus S."/>
            <person name="Maumus F."/>
            <person name="Mcmullan M."/>
            <person name="Sanges R."/>
            <person name="Schmutz J."/>
            <person name="Toseland A."/>
            <person name="Valas R."/>
            <person name="Veluchamy A."/>
            <person name="Ward B.J."/>
            <person name="Allen A."/>
            <person name="Barry K."/>
            <person name="Falciatore A."/>
            <person name="Ferrante M."/>
            <person name="Fortunato A.E."/>
            <person name="Gloeckner G."/>
            <person name="Gruber A."/>
            <person name="Hipkin R."/>
            <person name="Janech M."/>
            <person name="Kroth P."/>
            <person name="Leese F."/>
            <person name="Lindquist E."/>
            <person name="Lyon B.R."/>
            <person name="Martin J."/>
            <person name="Mayer C."/>
            <person name="Parker M."/>
            <person name="Quesneville H."/>
            <person name="Raymond J."/>
            <person name="Uhlig C."/>
            <person name="Valentin K.U."/>
            <person name="Worden A.Z."/>
            <person name="Armbrust E.V."/>
            <person name="Bowler C."/>
            <person name="Green B."/>
            <person name="Moulton V."/>
            <person name="Van Oosterhout C."/>
            <person name="Grigoriev I."/>
        </authorList>
    </citation>
    <scope>NUCLEOTIDE SEQUENCE [LARGE SCALE GENOMIC DNA]</scope>
    <source>
        <strain evidence="2 3">CCMP1102</strain>
    </source>
</reference>
<dbReference type="AlphaFoldDB" id="A0A1E7EIH3"/>
<keyword evidence="3" id="KW-1185">Reference proteome</keyword>
<dbReference type="EMBL" id="KV784530">
    <property type="protein sequence ID" value="OEU05699.1"/>
    <property type="molecule type" value="Genomic_DNA"/>
</dbReference>
<evidence type="ECO:0000313" key="3">
    <source>
        <dbReference type="Proteomes" id="UP000095751"/>
    </source>
</evidence>
<feature type="domain" description="Helicase-associated" evidence="1">
    <location>
        <begin position="8"/>
        <end position="69"/>
    </location>
</feature>
<gene>
    <name evidence="2" type="ORF">FRACYDRAFT_204728</name>
</gene>
<feature type="domain" description="Helicase-associated" evidence="1">
    <location>
        <begin position="143"/>
        <end position="204"/>
    </location>
</feature>
<dbReference type="InterPro" id="IPR005114">
    <property type="entry name" value="Helicase_assoc"/>
</dbReference>
<feature type="domain" description="Helicase-associated" evidence="1">
    <location>
        <begin position="78"/>
        <end position="137"/>
    </location>
</feature>
<evidence type="ECO:0000313" key="2">
    <source>
        <dbReference type="EMBL" id="OEU05699.1"/>
    </source>
</evidence>
<dbReference type="PANTHER" id="PTHR33418:SF1">
    <property type="entry name" value="HELICASE-ASSOCIATED DOMAIN-CONTAINING PROTEIN"/>
    <property type="match status" value="1"/>
</dbReference>
<protein>
    <recommendedName>
        <fullName evidence="1">Helicase-associated domain-containing protein</fullName>
    </recommendedName>
</protein>
<proteinExistence type="predicted"/>
<dbReference type="PANTHER" id="PTHR33418">
    <property type="entry name" value="HELICASE-ASSOCIATED"/>
    <property type="match status" value="1"/>
</dbReference>
<evidence type="ECO:0000259" key="1">
    <source>
        <dbReference type="Pfam" id="PF03457"/>
    </source>
</evidence>
<sequence length="219" mass="26459">MRYTKWQNERWGEMFQSLIAYKKERKSTNVPEGYTEDPKLAAWVHHQRSYYKNKELSVERIRRLDSIAFVWKHYDLVPWEEMYQRLVAYKKQHRSTNVPNRYAEDLKLGWWVSKQRAFYDNKTLSIERTNLLESIGFAWDALDARWMDMYNKLIKYKKQNKSTRVPCSYTEDPSFGMWVSTQRQVYSQGKLSSRRLKLLNSINFVWVGGRWNKNVGSMV</sequence>